<dbReference type="AlphaFoldDB" id="A0A9X3UI13"/>
<dbReference type="InterPro" id="IPR003772">
    <property type="entry name" value="YceD"/>
</dbReference>
<feature type="region of interest" description="Disordered" evidence="1">
    <location>
        <begin position="155"/>
        <end position="183"/>
    </location>
</feature>
<comment type="caution">
    <text evidence="2">The sequence shown here is derived from an EMBL/GenBank/DDBJ whole genome shotgun (WGS) entry which is preliminary data.</text>
</comment>
<evidence type="ECO:0000313" key="3">
    <source>
        <dbReference type="Proteomes" id="UP001151234"/>
    </source>
</evidence>
<reference evidence="2" key="1">
    <citation type="submission" date="2022-11" db="EMBL/GenBank/DDBJ databases">
        <title>Draft genome sequence of Hoeflea poritis E7-10 and Hoeflea prorocentri PM5-8, separated from scleractinian coral Porites lutea and marine dinoflagellate.</title>
        <authorList>
            <person name="Zhang G."/>
            <person name="Wei Q."/>
            <person name="Cai L."/>
        </authorList>
    </citation>
    <scope>NUCLEOTIDE SEQUENCE</scope>
    <source>
        <strain evidence="2">PM5-8</strain>
    </source>
</reference>
<dbReference type="RefSeq" id="WP_267990485.1">
    <property type="nucleotide sequence ID" value="NZ_JAPJZI010000001.1"/>
</dbReference>
<accession>A0A9X3UI13</accession>
<sequence>MPESKKESFSYRVNVGHLSINPVSVTLEADERERAELADRWGVTKVNALKADLELLRWKRDGVRIKGRVQVDLEQECVVTLEPVQSHIDEAIDALFVPDGSRLARIPVDETGEMIVDAEGPDLPETFTGDSIDVGLVCEEFIVLAIDPYPRKEGAVLEAAEETPPEEDRPPSPFAGLKDWSKR</sequence>
<gene>
    <name evidence="2" type="ORF">OQ273_10660</name>
</gene>
<protein>
    <submittedName>
        <fullName evidence="2">DUF177 domain-containing protein</fullName>
    </submittedName>
</protein>
<evidence type="ECO:0000256" key="1">
    <source>
        <dbReference type="SAM" id="MobiDB-lite"/>
    </source>
</evidence>
<dbReference type="Proteomes" id="UP001151234">
    <property type="component" value="Unassembled WGS sequence"/>
</dbReference>
<organism evidence="2 3">
    <name type="scientific">Hoeflea prorocentri</name>
    <dbReference type="NCBI Taxonomy" id="1922333"/>
    <lineage>
        <taxon>Bacteria</taxon>
        <taxon>Pseudomonadati</taxon>
        <taxon>Pseudomonadota</taxon>
        <taxon>Alphaproteobacteria</taxon>
        <taxon>Hyphomicrobiales</taxon>
        <taxon>Rhizobiaceae</taxon>
        <taxon>Hoeflea</taxon>
    </lineage>
</organism>
<dbReference type="EMBL" id="JAPJZI010000001">
    <property type="protein sequence ID" value="MDA5399033.1"/>
    <property type="molecule type" value="Genomic_DNA"/>
</dbReference>
<name>A0A9X3UI13_9HYPH</name>
<keyword evidence="3" id="KW-1185">Reference proteome</keyword>
<proteinExistence type="predicted"/>
<dbReference type="Pfam" id="PF02620">
    <property type="entry name" value="YceD"/>
    <property type="match status" value="1"/>
</dbReference>
<evidence type="ECO:0000313" key="2">
    <source>
        <dbReference type="EMBL" id="MDA5399033.1"/>
    </source>
</evidence>